<evidence type="ECO:0000313" key="1">
    <source>
        <dbReference type="EMBL" id="GAA4256057.1"/>
    </source>
</evidence>
<organism evidence="1 2">
    <name type="scientific">Dactylosporangium darangshiense</name>
    <dbReference type="NCBI Taxonomy" id="579108"/>
    <lineage>
        <taxon>Bacteria</taxon>
        <taxon>Bacillati</taxon>
        <taxon>Actinomycetota</taxon>
        <taxon>Actinomycetes</taxon>
        <taxon>Micromonosporales</taxon>
        <taxon>Micromonosporaceae</taxon>
        <taxon>Dactylosporangium</taxon>
    </lineage>
</organism>
<protein>
    <submittedName>
        <fullName evidence="1">Uncharacterized protein</fullName>
    </submittedName>
</protein>
<dbReference type="EMBL" id="BAABAT010000023">
    <property type="protein sequence ID" value="GAA4256057.1"/>
    <property type="molecule type" value="Genomic_DNA"/>
</dbReference>
<gene>
    <name evidence="1" type="ORF">GCM10022255_067360</name>
</gene>
<evidence type="ECO:0000313" key="2">
    <source>
        <dbReference type="Proteomes" id="UP001500620"/>
    </source>
</evidence>
<dbReference type="RefSeq" id="WP_345133075.1">
    <property type="nucleotide sequence ID" value="NZ_BAABAT010000023.1"/>
</dbReference>
<keyword evidence="2" id="KW-1185">Reference proteome</keyword>
<comment type="caution">
    <text evidence="1">The sequence shown here is derived from an EMBL/GenBank/DDBJ whole genome shotgun (WGS) entry which is preliminary data.</text>
</comment>
<dbReference type="Proteomes" id="UP001500620">
    <property type="component" value="Unassembled WGS sequence"/>
</dbReference>
<accession>A0ABP8DHF9</accession>
<sequence length="135" mass="14441">MSDDGFVIGDDPLTNGMSLSIRLRRDFTVTDAERLLATARRLYRELNPGTDESTAEQFVTGAADALYVILEHAGLLGDATDDRLDALAEDGLALGGWLAQVVLDEPEPLSPGPRSNCLRTGDLFALPPSALLDAE</sequence>
<reference evidence="2" key="1">
    <citation type="journal article" date="2019" name="Int. J. Syst. Evol. Microbiol.">
        <title>The Global Catalogue of Microorganisms (GCM) 10K type strain sequencing project: providing services to taxonomists for standard genome sequencing and annotation.</title>
        <authorList>
            <consortium name="The Broad Institute Genomics Platform"/>
            <consortium name="The Broad Institute Genome Sequencing Center for Infectious Disease"/>
            <person name="Wu L."/>
            <person name="Ma J."/>
        </authorList>
    </citation>
    <scope>NUCLEOTIDE SEQUENCE [LARGE SCALE GENOMIC DNA]</scope>
    <source>
        <strain evidence="2">JCM 17441</strain>
    </source>
</reference>
<proteinExistence type="predicted"/>
<name>A0ABP8DHF9_9ACTN</name>